<reference evidence="13 14" key="1">
    <citation type="journal article" date="2018" name="Evol. Lett.">
        <title>Horizontal gene cluster transfer increased hallucinogenic mushroom diversity.</title>
        <authorList>
            <person name="Reynolds H.T."/>
            <person name="Vijayakumar V."/>
            <person name="Gluck-Thaler E."/>
            <person name="Korotkin H.B."/>
            <person name="Matheny P.B."/>
            <person name="Slot J.C."/>
        </authorList>
    </citation>
    <scope>NUCLEOTIDE SEQUENCE [LARGE SCALE GENOMIC DNA]</scope>
    <source>
        <strain evidence="13 14">SRW20</strain>
    </source>
</reference>
<evidence type="ECO:0000259" key="12">
    <source>
        <dbReference type="Pfam" id="PF13691"/>
    </source>
</evidence>
<proteinExistence type="inferred from homology"/>
<dbReference type="Gene3D" id="3.60.15.10">
    <property type="entry name" value="Ribonuclease Z/Hydroxyacylglutathione hydrolase-like"/>
    <property type="match status" value="3"/>
</dbReference>
<dbReference type="GO" id="GO:0042781">
    <property type="term" value="F:3'-tRNA processing endoribonuclease activity"/>
    <property type="evidence" value="ECO:0007669"/>
    <property type="project" value="UniProtKB-EC"/>
</dbReference>
<keyword evidence="5" id="KW-0819">tRNA processing</keyword>
<comment type="cofactor">
    <cofactor evidence="2">
        <name>Zn(2+)</name>
        <dbReference type="ChEBI" id="CHEBI:29105"/>
    </cofactor>
</comment>
<accession>A0A409VPW4</accession>
<feature type="compositionally biased region" description="Polar residues" evidence="11">
    <location>
        <begin position="264"/>
        <end position="283"/>
    </location>
</feature>
<dbReference type="InParanoid" id="A0A409VPW4"/>
<gene>
    <name evidence="13" type="ORF">CVT26_006249</name>
</gene>
<sequence>MTWSTSVLTTASSDTEPSIIITFDNAKYIFNTSENTTRSFLQSGRTWRKTRALFYTQARVEKTGGIPGLVMTFADATISDLQVIGPQGLNHILASMRVARDSMKVRPSEIPWLCPPASTPTPCYSDENLQVYAIPVLPFSKSDIAFAADNVTETPLVDPSSPAEAADTPEGSGKRKREASPDTAHKRLNTGEQQRRKVQIPPALYREMGKPDFRPERLKGSVADDYRRLIIQHMFPATNLNVPGESKAPKSQQGKKAKGKVPNQGPSGNTRNRAPSPSRSFATDTKGDQDPDDYKRSRSPLAEGFRLQLPDPSFTLPPSKNPPAVSYIVVGPQYRGKFNAEKANELRIPKGNIRAQLARGETITFELKVGDETIQRTVKPEEVVAKPEEPGAIVILDVPSKEHVPNLLASFRDTDFYRKFWSEDPAEADAQDREYNTRVVYHMLGDGVLEDERYKAFMKGFGSLAHHMIASREHCPDPITFTSAAYQQLRLNNLDAKMFNIPKYSLTPKKDISTIPNLPQSSQPMASHLTTVLRPWSPPAADPEVVKRDKLHPIIAGSASLTLSSSLQESFKVAQSQLEEIIKANKAPTSPGDDVGIVTLGTGGSLPSKYRNVLSTFLRIPGYGNILLDVGEGTWGQMARNFGLEGSEYNVWHALRDLRCIFVSHMHADHHIGLAHILSKRRLLDPPPTQPLYVVSLRGIHLYLRELQAVQDLGLNDPSGNGVVPILSESVHYKSSNGYVSQGLWQVGGDEPWLDYQTSVENALKMCESLGLNSIKTVDVYHRCRCYGVVLQHRDGWSVAFSGDTAPSTSLRRAGANTTVLIHEATMADEEADLAKQKAHTTIGQAIAEGKAMNARNILLTHFSARYPKMPPYLANRRPTSEAFDTKNVIVPAFDHLNLTIGDMWKMQFYLYAINQNFYDSYDQSEEDGLDTVVVENVSRA</sequence>
<dbReference type="InterPro" id="IPR027794">
    <property type="entry name" value="tRNase_Z_dom"/>
</dbReference>
<evidence type="ECO:0000256" key="4">
    <source>
        <dbReference type="ARBA" id="ARBA00012477"/>
    </source>
</evidence>
<evidence type="ECO:0000256" key="11">
    <source>
        <dbReference type="SAM" id="MobiDB-lite"/>
    </source>
</evidence>
<dbReference type="GO" id="GO:0046872">
    <property type="term" value="F:metal ion binding"/>
    <property type="evidence" value="ECO:0007669"/>
    <property type="project" value="UniProtKB-KW"/>
</dbReference>
<feature type="region of interest" description="Disordered" evidence="11">
    <location>
        <begin position="239"/>
        <end position="319"/>
    </location>
</feature>
<dbReference type="GO" id="GO:1990180">
    <property type="term" value="P:mitochondrial tRNA 3'-end processing"/>
    <property type="evidence" value="ECO:0007669"/>
    <property type="project" value="TreeGrafter"/>
</dbReference>
<dbReference type="InterPro" id="IPR047151">
    <property type="entry name" value="RNZ2-like"/>
</dbReference>
<evidence type="ECO:0000256" key="1">
    <source>
        <dbReference type="ARBA" id="ARBA00000402"/>
    </source>
</evidence>
<evidence type="ECO:0000256" key="8">
    <source>
        <dbReference type="ARBA" id="ARBA00022759"/>
    </source>
</evidence>
<dbReference type="InterPro" id="IPR036866">
    <property type="entry name" value="RibonucZ/Hydroxyglut_hydro"/>
</dbReference>
<dbReference type="AlphaFoldDB" id="A0A409VPW4"/>
<evidence type="ECO:0000313" key="13">
    <source>
        <dbReference type="EMBL" id="PPQ68320.1"/>
    </source>
</evidence>
<comment type="catalytic activity">
    <reaction evidence="1">
        <text>Endonucleolytic cleavage of RNA, removing extra 3' nucleotides from tRNA precursor, generating 3' termini of tRNAs. A 3'-hydroxy group is left at the tRNA terminus and a 5'-phosphoryl group is left at the trailer molecule.</text>
        <dbReference type="EC" id="3.1.26.11"/>
    </reaction>
</comment>
<organism evidence="13 14">
    <name type="scientific">Gymnopilus dilepis</name>
    <dbReference type="NCBI Taxonomy" id="231916"/>
    <lineage>
        <taxon>Eukaryota</taxon>
        <taxon>Fungi</taxon>
        <taxon>Dikarya</taxon>
        <taxon>Basidiomycota</taxon>
        <taxon>Agaricomycotina</taxon>
        <taxon>Agaricomycetes</taxon>
        <taxon>Agaricomycetidae</taxon>
        <taxon>Agaricales</taxon>
        <taxon>Agaricineae</taxon>
        <taxon>Hymenogastraceae</taxon>
        <taxon>Gymnopilus</taxon>
    </lineage>
</organism>
<dbReference type="PANTHER" id="PTHR12553">
    <property type="entry name" value="ZINC PHOSPHODIESTERASE ELAC PROTEIN 2"/>
    <property type="match status" value="1"/>
</dbReference>
<evidence type="ECO:0000256" key="5">
    <source>
        <dbReference type="ARBA" id="ARBA00022694"/>
    </source>
</evidence>
<evidence type="ECO:0000313" key="14">
    <source>
        <dbReference type="Proteomes" id="UP000284706"/>
    </source>
</evidence>
<keyword evidence="8" id="KW-0255">Endonuclease</keyword>
<protein>
    <recommendedName>
        <fullName evidence="4">ribonuclease Z</fullName>
        <ecNumber evidence="4">3.1.26.11</ecNumber>
    </recommendedName>
</protein>
<dbReference type="SUPFAM" id="SSF56281">
    <property type="entry name" value="Metallo-hydrolase/oxidoreductase"/>
    <property type="match status" value="2"/>
</dbReference>
<dbReference type="FunCoup" id="A0A409VPW4">
    <property type="interactions" value="536"/>
</dbReference>
<evidence type="ECO:0000256" key="3">
    <source>
        <dbReference type="ARBA" id="ARBA00007823"/>
    </source>
</evidence>
<dbReference type="PANTHER" id="PTHR12553:SF49">
    <property type="entry name" value="ZINC PHOSPHODIESTERASE ELAC PROTEIN 2"/>
    <property type="match status" value="1"/>
</dbReference>
<name>A0A409VPW4_9AGAR</name>
<evidence type="ECO:0000256" key="6">
    <source>
        <dbReference type="ARBA" id="ARBA00022722"/>
    </source>
</evidence>
<keyword evidence="7" id="KW-0479">Metal-binding</keyword>
<dbReference type="EC" id="3.1.26.11" evidence="4"/>
<evidence type="ECO:0000256" key="10">
    <source>
        <dbReference type="ARBA" id="ARBA00022833"/>
    </source>
</evidence>
<evidence type="ECO:0000256" key="2">
    <source>
        <dbReference type="ARBA" id="ARBA00001947"/>
    </source>
</evidence>
<keyword evidence="10" id="KW-0862">Zinc</keyword>
<dbReference type="Pfam" id="PF13691">
    <property type="entry name" value="Lactamase_B_4"/>
    <property type="match status" value="1"/>
</dbReference>
<dbReference type="Proteomes" id="UP000284706">
    <property type="component" value="Unassembled WGS sequence"/>
</dbReference>
<dbReference type="STRING" id="231916.A0A409VPW4"/>
<feature type="compositionally biased region" description="Basic and acidic residues" evidence="11">
    <location>
        <begin position="207"/>
        <end position="219"/>
    </location>
</feature>
<dbReference type="CDD" id="cd07718">
    <property type="entry name" value="RNaseZ_ELAC1_ELAC2-C-term-like_MBL-fold"/>
    <property type="match status" value="1"/>
</dbReference>
<dbReference type="GO" id="GO:0005739">
    <property type="term" value="C:mitochondrion"/>
    <property type="evidence" value="ECO:0007669"/>
    <property type="project" value="TreeGrafter"/>
</dbReference>
<evidence type="ECO:0000256" key="9">
    <source>
        <dbReference type="ARBA" id="ARBA00022801"/>
    </source>
</evidence>
<comment type="caution">
    <text evidence="13">The sequence shown here is derived from an EMBL/GenBank/DDBJ whole genome shotgun (WGS) entry which is preliminary data.</text>
</comment>
<keyword evidence="14" id="KW-1185">Reference proteome</keyword>
<keyword evidence="6" id="KW-0540">Nuclease</keyword>
<evidence type="ECO:0000256" key="7">
    <source>
        <dbReference type="ARBA" id="ARBA00022723"/>
    </source>
</evidence>
<dbReference type="EMBL" id="NHYE01005598">
    <property type="protein sequence ID" value="PPQ68320.1"/>
    <property type="molecule type" value="Genomic_DNA"/>
</dbReference>
<feature type="compositionally biased region" description="Basic and acidic residues" evidence="11">
    <location>
        <begin position="285"/>
        <end position="296"/>
    </location>
</feature>
<comment type="similarity">
    <text evidence="3">Belongs to the RNase Z family.</text>
</comment>
<keyword evidence="9" id="KW-0378">Hydrolase</keyword>
<feature type="region of interest" description="Disordered" evidence="11">
    <location>
        <begin position="154"/>
        <end position="219"/>
    </location>
</feature>
<dbReference type="OrthoDB" id="527344at2759"/>
<feature type="domain" description="tRNase Z endonuclease" evidence="12">
    <location>
        <begin position="6"/>
        <end position="65"/>
    </location>
</feature>